<gene>
    <name evidence="1" type="ORF">CYMTET_25669</name>
</gene>
<proteinExistence type="predicted"/>
<sequence>MERPRIAGVSGAALPWSTGCHGNGFGQQGARIAVVNVGVKTLPKTKACGNRTLLFAGDVASTYISYLKVILALEPCTKFIILERQKTKVVESFLRKTSADHWREKNLDCENSINAGSTPDCPTHYKAPPILTGIQIPFSKLREPGRKELKDTGMSIMTYQHRYWQTFRKISYLLNHLIYSTIGKPKQKYWNLLV</sequence>
<accession>A0AAE0KZ04</accession>
<organism evidence="1 2">
    <name type="scientific">Cymbomonas tetramitiformis</name>
    <dbReference type="NCBI Taxonomy" id="36881"/>
    <lineage>
        <taxon>Eukaryota</taxon>
        <taxon>Viridiplantae</taxon>
        <taxon>Chlorophyta</taxon>
        <taxon>Pyramimonadophyceae</taxon>
        <taxon>Pyramimonadales</taxon>
        <taxon>Pyramimonadaceae</taxon>
        <taxon>Cymbomonas</taxon>
    </lineage>
</organism>
<dbReference type="AlphaFoldDB" id="A0AAE0KZ04"/>
<reference evidence="1 2" key="1">
    <citation type="journal article" date="2015" name="Genome Biol. Evol.">
        <title>Comparative Genomics of a Bacterivorous Green Alga Reveals Evolutionary Causalities and Consequences of Phago-Mixotrophic Mode of Nutrition.</title>
        <authorList>
            <person name="Burns J.A."/>
            <person name="Paasch A."/>
            <person name="Narechania A."/>
            <person name="Kim E."/>
        </authorList>
    </citation>
    <scope>NUCLEOTIDE SEQUENCE [LARGE SCALE GENOMIC DNA]</scope>
    <source>
        <strain evidence="1 2">PLY_AMNH</strain>
    </source>
</reference>
<evidence type="ECO:0000313" key="1">
    <source>
        <dbReference type="EMBL" id="KAK3265670.1"/>
    </source>
</evidence>
<comment type="caution">
    <text evidence="1">The sequence shown here is derived from an EMBL/GenBank/DDBJ whole genome shotgun (WGS) entry which is preliminary data.</text>
</comment>
<dbReference type="Proteomes" id="UP001190700">
    <property type="component" value="Unassembled WGS sequence"/>
</dbReference>
<protein>
    <submittedName>
        <fullName evidence="1">Uncharacterized protein</fullName>
    </submittedName>
</protein>
<dbReference type="EMBL" id="LGRX02013761">
    <property type="protein sequence ID" value="KAK3265670.1"/>
    <property type="molecule type" value="Genomic_DNA"/>
</dbReference>
<keyword evidence="2" id="KW-1185">Reference proteome</keyword>
<name>A0AAE0KZ04_9CHLO</name>
<dbReference type="PROSITE" id="PS51257">
    <property type="entry name" value="PROKAR_LIPOPROTEIN"/>
    <property type="match status" value="1"/>
</dbReference>
<evidence type="ECO:0000313" key="2">
    <source>
        <dbReference type="Proteomes" id="UP001190700"/>
    </source>
</evidence>